<keyword evidence="4" id="KW-1185">Reference proteome</keyword>
<dbReference type="EMBL" id="JAMLJM010000003">
    <property type="protein sequence ID" value="MCL9808772.1"/>
    <property type="molecule type" value="Genomic_DNA"/>
</dbReference>
<evidence type="ECO:0000256" key="1">
    <source>
        <dbReference type="SAM" id="SignalP"/>
    </source>
</evidence>
<name>A0ABT0TMS2_9FLAO</name>
<feature type="domain" description="Amidohydrolase-related" evidence="2">
    <location>
        <begin position="231"/>
        <end position="407"/>
    </location>
</feature>
<protein>
    <submittedName>
        <fullName evidence="3">Amidohydrolase family protein</fullName>
    </submittedName>
</protein>
<reference evidence="3 4" key="1">
    <citation type="submission" date="2022-05" db="EMBL/GenBank/DDBJ databases">
        <title>Flavobacterium sp., isolated from activated sludge.</title>
        <authorList>
            <person name="Ran Q."/>
        </authorList>
    </citation>
    <scope>NUCLEOTIDE SEQUENCE [LARGE SCALE GENOMIC DNA]</scope>
    <source>
        <strain evidence="3 4">HXWNR70</strain>
    </source>
</reference>
<dbReference type="PANTHER" id="PTHR43135:SF3">
    <property type="entry name" value="ALPHA-D-RIBOSE 1-METHYLPHOSPHONATE 5-TRIPHOSPHATE DIPHOSPHATASE"/>
    <property type="match status" value="1"/>
</dbReference>
<dbReference type="RefSeq" id="WP_250592132.1">
    <property type="nucleotide sequence ID" value="NZ_JAMLJM010000003.1"/>
</dbReference>
<dbReference type="SUPFAM" id="SSF51338">
    <property type="entry name" value="Composite domain of metallo-dependent hydrolases"/>
    <property type="match status" value="1"/>
</dbReference>
<feature type="signal peptide" evidence="1">
    <location>
        <begin position="1"/>
        <end position="20"/>
    </location>
</feature>
<dbReference type="Pfam" id="PF01979">
    <property type="entry name" value="Amidohydro_1"/>
    <property type="match status" value="1"/>
</dbReference>
<sequence length="433" mass="47824">MKKNLYKIAFLLLPFLGMEAQQIPAPKQSKSILIMNATAHLGNGEVIENSVIGFKDGKLTLVADARVVRFDVSAYDQVIQAEGKHVYPGFIAPNATLGLVEIDAVKASDDENEIGTFTPHVRSIIAYNSESRINETVRMNGVLLAQITPRGGRIPGTSSIVQLDAWTWEDAIVKADDGIHLNFPSTFRRSGWWAEPGTIEANKEYTKQVEEIKTFFALAKAYVSESSSQKNLTYEATKGLFEGSQTLFVTANEEKQIIDAVEFTKALGIKKVVIVGGYQANKVTDLLKKNNIPVLLQRTHSLPMLDENDVDLPYKLATLLTKAGVIVGLENSGDMERMNTRNLPFQAGTCAGYGLTKEQALQLITLNTAKILGIDSQFGSLEVGKQATLFISEGDALDMRTNKLIQAFIQGRNVSLESHQTNLYKKYKERYNQ</sequence>
<comment type="caution">
    <text evidence="3">The sequence shown here is derived from an EMBL/GenBank/DDBJ whole genome shotgun (WGS) entry which is preliminary data.</text>
</comment>
<dbReference type="Proteomes" id="UP001317191">
    <property type="component" value="Unassembled WGS sequence"/>
</dbReference>
<dbReference type="InterPro" id="IPR011059">
    <property type="entry name" value="Metal-dep_hydrolase_composite"/>
</dbReference>
<keyword evidence="1" id="KW-0732">Signal</keyword>
<dbReference type="InterPro" id="IPR032466">
    <property type="entry name" value="Metal_Hydrolase"/>
</dbReference>
<dbReference type="InterPro" id="IPR051781">
    <property type="entry name" value="Metallo-dep_Hydrolase"/>
</dbReference>
<evidence type="ECO:0000313" key="3">
    <source>
        <dbReference type="EMBL" id="MCL9808772.1"/>
    </source>
</evidence>
<evidence type="ECO:0000259" key="2">
    <source>
        <dbReference type="Pfam" id="PF01979"/>
    </source>
</evidence>
<organism evidence="3 4">
    <name type="scientific">Flavobacterium luminosum</name>
    <dbReference type="NCBI Taxonomy" id="2949086"/>
    <lineage>
        <taxon>Bacteria</taxon>
        <taxon>Pseudomonadati</taxon>
        <taxon>Bacteroidota</taxon>
        <taxon>Flavobacteriia</taxon>
        <taxon>Flavobacteriales</taxon>
        <taxon>Flavobacteriaceae</taxon>
        <taxon>Flavobacterium</taxon>
    </lineage>
</organism>
<gene>
    <name evidence="3" type="ORF">NAT50_05305</name>
</gene>
<dbReference type="SUPFAM" id="SSF51556">
    <property type="entry name" value="Metallo-dependent hydrolases"/>
    <property type="match status" value="1"/>
</dbReference>
<dbReference type="Gene3D" id="3.20.20.140">
    <property type="entry name" value="Metal-dependent hydrolases"/>
    <property type="match status" value="1"/>
</dbReference>
<dbReference type="PANTHER" id="PTHR43135">
    <property type="entry name" value="ALPHA-D-RIBOSE 1-METHYLPHOSPHONATE 5-TRIPHOSPHATE DIPHOSPHATASE"/>
    <property type="match status" value="1"/>
</dbReference>
<evidence type="ECO:0000313" key="4">
    <source>
        <dbReference type="Proteomes" id="UP001317191"/>
    </source>
</evidence>
<feature type="chain" id="PRO_5045916150" evidence="1">
    <location>
        <begin position="21"/>
        <end position="433"/>
    </location>
</feature>
<dbReference type="InterPro" id="IPR006680">
    <property type="entry name" value="Amidohydro-rel"/>
</dbReference>
<proteinExistence type="predicted"/>
<accession>A0ABT0TMS2</accession>